<protein>
    <submittedName>
        <fullName evidence="1">EthD domain-containing protein</fullName>
    </submittedName>
</protein>
<evidence type="ECO:0000313" key="2">
    <source>
        <dbReference type="Proteomes" id="UP001165186"/>
    </source>
</evidence>
<evidence type="ECO:0000313" key="1">
    <source>
        <dbReference type="EMBL" id="GME42217.1"/>
    </source>
</evidence>
<proteinExistence type="predicted"/>
<dbReference type="Proteomes" id="UP001165186">
    <property type="component" value="Unassembled WGS sequence"/>
</dbReference>
<sequence>MPYTVLIFAYRKPGLTPEEFKNHHENVHVPLIKSIAGDKFPLSHTRSYIHRTESKEDQGNSFPATVLAGTQDDFCYDAISEMKFKDVAAFQQFHQVLGQGENGPRMDADNKAFLDLAKLRMVMLGDVVQTTNDYL</sequence>
<accession>A0ACB5SI41</accession>
<reference evidence="1" key="1">
    <citation type="submission" date="2024-09" db="EMBL/GenBank/DDBJ databases">
        <title>Draft Genome Sequences of Neofusicoccum parvum.</title>
        <authorList>
            <person name="Ashida A."/>
            <person name="Camagna M."/>
            <person name="Tanaka A."/>
            <person name="Takemoto D."/>
        </authorList>
    </citation>
    <scope>NUCLEOTIDE SEQUENCE</scope>
    <source>
        <strain evidence="1">PPO83</strain>
    </source>
</reference>
<organism evidence="1 2">
    <name type="scientific">Neofusicoccum parvum</name>
    <dbReference type="NCBI Taxonomy" id="310453"/>
    <lineage>
        <taxon>Eukaryota</taxon>
        <taxon>Fungi</taxon>
        <taxon>Dikarya</taxon>
        <taxon>Ascomycota</taxon>
        <taxon>Pezizomycotina</taxon>
        <taxon>Dothideomycetes</taxon>
        <taxon>Dothideomycetes incertae sedis</taxon>
        <taxon>Botryosphaeriales</taxon>
        <taxon>Botryosphaeriaceae</taxon>
        <taxon>Neofusicoccum</taxon>
    </lineage>
</organism>
<gene>
    <name evidence="1" type="primary">g7723</name>
    <name evidence="1" type="ORF">NpPPO83_00007723</name>
</gene>
<comment type="caution">
    <text evidence="1">The sequence shown here is derived from an EMBL/GenBank/DDBJ whole genome shotgun (WGS) entry which is preliminary data.</text>
</comment>
<name>A0ACB5SI41_9PEZI</name>
<keyword evidence="2" id="KW-1185">Reference proteome</keyword>
<dbReference type="EMBL" id="BSXG01000102">
    <property type="protein sequence ID" value="GME42217.1"/>
    <property type="molecule type" value="Genomic_DNA"/>
</dbReference>